<dbReference type="AlphaFoldDB" id="A0A1E3AJS5"/>
<evidence type="ECO:0000313" key="7">
    <source>
        <dbReference type="EMBL" id="ODR59757.1"/>
    </source>
</evidence>
<evidence type="ECO:0000256" key="2">
    <source>
        <dbReference type="ARBA" id="ARBA00024438"/>
    </source>
</evidence>
<evidence type="ECO:0000313" key="8">
    <source>
        <dbReference type="Proteomes" id="UP000094067"/>
    </source>
</evidence>
<evidence type="ECO:0000256" key="3">
    <source>
        <dbReference type="SAM" id="Phobius"/>
    </source>
</evidence>
<gene>
    <name evidence="6" type="ORF">BEI59_21710</name>
    <name evidence="5" type="ORF">BEI61_00571</name>
    <name evidence="7" type="ORF">BEI63_06260</name>
</gene>
<dbReference type="Proteomes" id="UP000094271">
    <property type="component" value="Unassembled WGS sequence"/>
</dbReference>
<feature type="transmembrane region" description="Helical" evidence="3">
    <location>
        <begin position="148"/>
        <end position="170"/>
    </location>
</feature>
<keyword evidence="10" id="KW-1185">Reference proteome</keyword>
<dbReference type="InterPro" id="IPR041916">
    <property type="entry name" value="Anti_sigma_zinc_sf"/>
</dbReference>
<keyword evidence="3" id="KW-0812">Transmembrane</keyword>
<evidence type="ECO:0000313" key="10">
    <source>
        <dbReference type="Proteomes" id="UP000094869"/>
    </source>
</evidence>
<dbReference type="Gene3D" id="1.10.10.1320">
    <property type="entry name" value="Anti-sigma factor, zinc-finger domain"/>
    <property type="match status" value="1"/>
</dbReference>
<proteinExistence type="inferred from homology"/>
<evidence type="ECO:0000256" key="1">
    <source>
        <dbReference type="ARBA" id="ARBA00024353"/>
    </source>
</evidence>
<feature type="domain" description="Putative zinc-finger" evidence="4">
    <location>
        <begin position="7"/>
        <end position="41"/>
    </location>
</feature>
<protein>
    <recommendedName>
        <fullName evidence="2">Anti-sigma-W factor RsiW</fullName>
    </recommendedName>
</protein>
<reference evidence="7 10" key="2">
    <citation type="submission" date="2016-08" db="EMBL/GenBank/DDBJ databases">
        <title>Characterization of Isolates of Eisenbergiella tayi Derived from Blood Cultures, Using Whole Genome Sequencing.</title>
        <authorList>
            <person name="Bernier A.-M."/>
            <person name="Burdz T."/>
            <person name="Wiebe D."/>
            <person name="Bernard K."/>
        </authorList>
    </citation>
    <scope>NUCLEOTIDE SEQUENCE [LARGE SCALE GENOMIC DNA]</scope>
    <source>
        <strain evidence="7 10">NML120146</strain>
    </source>
</reference>
<dbReference type="InterPro" id="IPR027383">
    <property type="entry name" value="Znf_put"/>
</dbReference>
<feature type="transmembrane region" description="Helical" evidence="3">
    <location>
        <begin position="95"/>
        <end position="116"/>
    </location>
</feature>
<sequence length="172" mass="20287">MRNETSCSIIRDLLPNYAEGLTSPETSEVVKAHLETCHTCRSLYEDYQKPVDIPQPEEIKTDKKLIRKIWYQSMWYLFWPCLYAVFLKAGWEKQALTIFGTFAAVVFTALFTFPAYDIYFDDEKKKEYYSREEKHLKRGNGNWFVRNLIWLLPILIPILVEGISQLIVYVKG</sequence>
<feature type="transmembrane region" description="Helical" evidence="3">
    <location>
        <begin position="69"/>
        <end position="89"/>
    </location>
</feature>
<reference evidence="6 9" key="3">
    <citation type="submission" date="2016-08" db="EMBL/GenBank/DDBJ databases">
        <authorList>
            <person name="Seilhamer J.J."/>
        </authorList>
    </citation>
    <scope>NUCLEOTIDE SEQUENCE [LARGE SCALE GENOMIC DNA]</scope>
    <source>
        <strain evidence="6 9">NML150140-1</strain>
    </source>
</reference>
<dbReference type="Proteomes" id="UP000094067">
    <property type="component" value="Unassembled WGS sequence"/>
</dbReference>
<evidence type="ECO:0000313" key="6">
    <source>
        <dbReference type="EMBL" id="ODR47985.1"/>
    </source>
</evidence>
<reference evidence="5 8" key="1">
    <citation type="submission" date="2016-07" db="EMBL/GenBank/DDBJ databases">
        <title>Characterization of isolates of Eisenbergiella tayi derived from blood cultures, using whole genome sequencing.</title>
        <authorList>
            <person name="Burdz T."/>
            <person name="Wiebe D."/>
            <person name="Huynh C."/>
            <person name="Bernard K."/>
        </authorList>
    </citation>
    <scope>NUCLEOTIDE SEQUENCE [LARGE SCALE GENOMIC DNA]</scope>
    <source>
        <strain evidence="5 8">NML 110608</strain>
    </source>
</reference>
<dbReference type="EMBL" id="MCGH01000001">
    <property type="protein sequence ID" value="ODM08942.1"/>
    <property type="molecule type" value="Genomic_DNA"/>
</dbReference>
<comment type="similarity">
    <text evidence="1">Belongs to the zinc-associated anti-sigma factor (ZAS) superfamily. Anti-sigma-W factor family.</text>
</comment>
<dbReference type="OrthoDB" id="6194834at2"/>
<accession>A0A1E3AJS5</accession>
<evidence type="ECO:0000313" key="9">
    <source>
        <dbReference type="Proteomes" id="UP000094271"/>
    </source>
</evidence>
<dbReference type="EMBL" id="MEHA01000018">
    <property type="protein sequence ID" value="ODR47985.1"/>
    <property type="molecule type" value="Genomic_DNA"/>
</dbReference>
<dbReference type="Proteomes" id="UP000094869">
    <property type="component" value="Unassembled WGS sequence"/>
</dbReference>
<dbReference type="RefSeq" id="WP_069151160.1">
    <property type="nucleotide sequence ID" value="NZ_DAWDRA010000610.1"/>
</dbReference>
<evidence type="ECO:0000259" key="4">
    <source>
        <dbReference type="Pfam" id="PF13490"/>
    </source>
</evidence>
<dbReference type="Pfam" id="PF13490">
    <property type="entry name" value="zf-HC2"/>
    <property type="match status" value="1"/>
</dbReference>
<dbReference type="EMBL" id="MEHD01000014">
    <property type="protein sequence ID" value="ODR59757.1"/>
    <property type="molecule type" value="Genomic_DNA"/>
</dbReference>
<keyword evidence="3" id="KW-1133">Transmembrane helix</keyword>
<name>A0A1E3AJS5_9FIRM</name>
<organism evidence="5 8">
    <name type="scientific">Eisenbergiella tayi</name>
    <dbReference type="NCBI Taxonomy" id="1432052"/>
    <lineage>
        <taxon>Bacteria</taxon>
        <taxon>Bacillati</taxon>
        <taxon>Bacillota</taxon>
        <taxon>Clostridia</taxon>
        <taxon>Lachnospirales</taxon>
        <taxon>Lachnospiraceae</taxon>
        <taxon>Eisenbergiella</taxon>
    </lineage>
</organism>
<keyword evidence="3" id="KW-0472">Membrane</keyword>
<comment type="caution">
    <text evidence="5">The sequence shown here is derived from an EMBL/GenBank/DDBJ whole genome shotgun (WGS) entry which is preliminary data.</text>
</comment>
<evidence type="ECO:0000313" key="5">
    <source>
        <dbReference type="EMBL" id="ODM08942.1"/>
    </source>
</evidence>